<dbReference type="RefSeq" id="WP_027200851.1">
    <property type="nucleotide sequence ID" value="NZ_CALBWO010000017.1"/>
</dbReference>
<dbReference type="PROSITE" id="PS51257">
    <property type="entry name" value="PROKAR_LIPOPROTEIN"/>
    <property type="match status" value="1"/>
</dbReference>
<reference evidence="1 6" key="2">
    <citation type="submission" date="2021-02" db="EMBL/GenBank/DDBJ databases">
        <title>FDA dAtabase for Regulatory Grade micrObial Sequences (FDA-ARGOS): Supporting development and validation of Infectious Disease Dx tests.</title>
        <authorList>
            <person name="Carlson P."/>
            <person name="Fischbach M."/>
            <person name="Hastie J."/>
            <person name="Bilen M."/>
            <person name="Cheng A."/>
            <person name="Tallon L."/>
            <person name="Sadzewicz L."/>
            <person name="Zhao X."/>
            <person name="Boylan J."/>
            <person name="Ott S."/>
            <person name="Bowen H."/>
            <person name="Vavikolanu K."/>
            <person name="Mehta A."/>
            <person name="Aluvathingal J."/>
            <person name="Nadendla S."/>
            <person name="Yan Y."/>
            <person name="Sichtig H."/>
        </authorList>
    </citation>
    <scope>NUCLEOTIDE SEQUENCE [LARGE SCALE GENOMIC DNA]</scope>
    <source>
        <strain evidence="1 6">FDAARGOS_1229</strain>
    </source>
</reference>
<dbReference type="Proteomes" id="UP000283589">
    <property type="component" value="Unassembled WGS sequence"/>
</dbReference>
<evidence type="ECO:0000313" key="3">
    <source>
        <dbReference type="EMBL" id="RGY18938.1"/>
    </source>
</evidence>
<dbReference type="Proteomes" id="UP000286063">
    <property type="component" value="Unassembled WGS sequence"/>
</dbReference>
<dbReference type="STRING" id="1121130.GCA_000519105_02089"/>
<dbReference type="EMBL" id="QSCR01000009">
    <property type="protein sequence ID" value="RGY18938.1"/>
    <property type="molecule type" value="Genomic_DNA"/>
</dbReference>
<evidence type="ECO:0000313" key="4">
    <source>
        <dbReference type="Proteomes" id="UP000283589"/>
    </source>
</evidence>
<dbReference type="Proteomes" id="UP000654720">
    <property type="component" value="Chromosome"/>
</dbReference>
<protein>
    <submittedName>
        <fullName evidence="3">Uncharacterized protein</fullName>
    </submittedName>
</protein>
<evidence type="ECO:0000313" key="5">
    <source>
        <dbReference type="Proteomes" id="UP000286063"/>
    </source>
</evidence>
<evidence type="ECO:0000313" key="1">
    <source>
        <dbReference type="EMBL" id="QRO51213.1"/>
    </source>
</evidence>
<dbReference type="EMBL" id="CP069450">
    <property type="protein sequence ID" value="QRO51213.1"/>
    <property type="molecule type" value="Genomic_DNA"/>
</dbReference>
<evidence type="ECO:0000313" key="2">
    <source>
        <dbReference type="EMBL" id="RGV33373.1"/>
    </source>
</evidence>
<reference evidence="4 5" key="1">
    <citation type="submission" date="2018-08" db="EMBL/GenBank/DDBJ databases">
        <title>A genome reference for cultivated species of the human gut microbiota.</title>
        <authorList>
            <person name="Zou Y."/>
            <person name="Xue W."/>
            <person name="Luo G."/>
        </authorList>
    </citation>
    <scope>NUCLEOTIDE SEQUENCE [LARGE SCALE GENOMIC DNA]</scope>
    <source>
        <strain evidence="2 4">AF14-49</strain>
        <strain evidence="3 5">OF02-7</strain>
    </source>
</reference>
<evidence type="ECO:0000313" key="6">
    <source>
        <dbReference type="Proteomes" id="UP000654720"/>
    </source>
</evidence>
<name>A0A413IPJ9_9BACT</name>
<accession>A0A413IPJ9</accession>
<dbReference type="GeneID" id="93095903"/>
<sequence>MKPFLIYVFLYLFLSCGNDKIKDNAGNLISYRDSVFLEIEGNLNYPDTIWGAKDTWIKALGRLERHLKVENNLLEWNVKDERQINMGENVFHFIIEMWKRENAKLRTGDYKLKYVEGNRYVVVPIVEGMKSVREE</sequence>
<organism evidence="3 5">
    <name type="scientific">Butyricimonas virosa</name>
    <dbReference type="NCBI Taxonomy" id="544645"/>
    <lineage>
        <taxon>Bacteria</taxon>
        <taxon>Pseudomonadati</taxon>
        <taxon>Bacteroidota</taxon>
        <taxon>Bacteroidia</taxon>
        <taxon>Bacteroidales</taxon>
        <taxon>Odoribacteraceae</taxon>
        <taxon>Butyricimonas</taxon>
    </lineage>
</organism>
<keyword evidence="6" id="KW-1185">Reference proteome</keyword>
<gene>
    <name evidence="2" type="ORF">DWW18_10805</name>
    <name evidence="3" type="ORF">DXA50_07640</name>
    <name evidence="1" type="ORF">I6J59_06275</name>
</gene>
<dbReference type="AlphaFoldDB" id="A0A413IPJ9"/>
<dbReference type="EMBL" id="QRZA01000013">
    <property type="protein sequence ID" value="RGV33373.1"/>
    <property type="molecule type" value="Genomic_DNA"/>
</dbReference>
<proteinExistence type="predicted"/>